<dbReference type="SUPFAM" id="SSF53383">
    <property type="entry name" value="PLP-dependent transferases"/>
    <property type="match status" value="1"/>
</dbReference>
<organism evidence="8 9">
    <name type="scientific">Bernardetia litoralis (strain ATCC 23117 / DSM 6794 / NBRC 15988 / NCIMB 1366 / Fx l1 / Sio-4)</name>
    <name type="common">Flexibacter litoralis</name>
    <dbReference type="NCBI Taxonomy" id="880071"/>
    <lineage>
        <taxon>Bacteria</taxon>
        <taxon>Pseudomonadati</taxon>
        <taxon>Bacteroidota</taxon>
        <taxon>Cytophagia</taxon>
        <taxon>Cytophagales</taxon>
        <taxon>Bernardetiaceae</taxon>
        <taxon>Bernardetia</taxon>
    </lineage>
</organism>
<dbReference type="EC" id="2.6.1.-" evidence="6"/>
<dbReference type="Pfam" id="PF00155">
    <property type="entry name" value="Aminotran_1_2"/>
    <property type="match status" value="1"/>
</dbReference>
<dbReference type="InterPro" id="IPR004838">
    <property type="entry name" value="NHTrfase_class1_PyrdxlP-BS"/>
</dbReference>
<dbReference type="AlphaFoldDB" id="I4AH55"/>
<dbReference type="InterPro" id="IPR015424">
    <property type="entry name" value="PyrdxlP-dep_Trfase"/>
</dbReference>
<dbReference type="Gene3D" id="3.90.1150.10">
    <property type="entry name" value="Aspartate Aminotransferase, domain 1"/>
    <property type="match status" value="1"/>
</dbReference>
<dbReference type="InterPro" id="IPR015421">
    <property type="entry name" value="PyrdxlP-dep_Trfase_major"/>
</dbReference>
<evidence type="ECO:0000256" key="5">
    <source>
        <dbReference type="ARBA" id="ARBA00022898"/>
    </source>
</evidence>
<evidence type="ECO:0000313" key="9">
    <source>
        <dbReference type="Proteomes" id="UP000006054"/>
    </source>
</evidence>
<comment type="similarity">
    <text evidence="2 6">Belongs to the class-I pyridoxal-phosphate-dependent aminotransferase family.</text>
</comment>
<keyword evidence="4 6" id="KW-0808">Transferase</keyword>
<dbReference type="GO" id="GO:0008483">
    <property type="term" value="F:transaminase activity"/>
    <property type="evidence" value="ECO:0007669"/>
    <property type="project" value="UniProtKB-KW"/>
</dbReference>
<proteinExistence type="inferred from homology"/>
<dbReference type="InterPro" id="IPR015422">
    <property type="entry name" value="PyrdxlP-dep_Trfase_small"/>
</dbReference>
<dbReference type="PATRIC" id="fig|880071.3.peg.807"/>
<dbReference type="KEGG" id="fli:Fleli_0832"/>
<dbReference type="PANTHER" id="PTHR46383:SF1">
    <property type="entry name" value="ASPARTATE AMINOTRANSFERASE"/>
    <property type="match status" value="1"/>
</dbReference>
<dbReference type="PROSITE" id="PS00105">
    <property type="entry name" value="AA_TRANSFER_CLASS_1"/>
    <property type="match status" value="1"/>
</dbReference>
<keyword evidence="5" id="KW-0663">Pyridoxal phosphate</keyword>
<dbReference type="GO" id="GO:0006520">
    <property type="term" value="P:amino acid metabolic process"/>
    <property type="evidence" value="ECO:0007669"/>
    <property type="project" value="InterPro"/>
</dbReference>
<dbReference type="OrthoDB" id="1489696at2"/>
<dbReference type="GO" id="GO:0030170">
    <property type="term" value="F:pyridoxal phosphate binding"/>
    <property type="evidence" value="ECO:0007669"/>
    <property type="project" value="InterPro"/>
</dbReference>
<name>I4AH55_BERLS</name>
<dbReference type="STRING" id="880071.Fleli_0832"/>
<dbReference type="HOGENOM" id="CLU_017584_4_3_10"/>
<feature type="domain" description="Aminotransferase class I/classII large" evidence="7">
    <location>
        <begin position="39"/>
        <end position="396"/>
    </location>
</feature>
<keyword evidence="3 6" id="KW-0032">Aminotransferase</keyword>
<evidence type="ECO:0000259" key="7">
    <source>
        <dbReference type="Pfam" id="PF00155"/>
    </source>
</evidence>
<evidence type="ECO:0000256" key="3">
    <source>
        <dbReference type="ARBA" id="ARBA00022576"/>
    </source>
</evidence>
<evidence type="ECO:0000256" key="2">
    <source>
        <dbReference type="ARBA" id="ARBA00007441"/>
    </source>
</evidence>
<dbReference type="eggNOG" id="COG0436">
    <property type="taxonomic scope" value="Bacteria"/>
</dbReference>
<dbReference type="Gene3D" id="3.40.640.10">
    <property type="entry name" value="Type I PLP-dependent aspartate aminotransferase-like (Major domain)"/>
    <property type="match status" value="1"/>
</dbReference>
<sequence>MTLIETNIDILSRRVSEMEESQTLAMAGKSRQLKEQGIDIINMNLGEPDFKTPLFIQEAAKKAIDDGHFGYTPVSGIAPLRQAIADKLKRENQLDYATNQIVVSTGAKQSIANVMLALLNKGDEVIIITPYWVSYVGIVQLAEGTPVFVEGKLENDYKATAEDVKAAITSKTKAVIFSSPCNPTGSVFSEKELREIAEVIAPHPQITVVADEIYEYINFGEPHFSIGRVESLKDRVVTINGLSKGFAMTGWRLGYAACPLTIAKACDKIQGQVTSGTNSITQHAAVAALNGSRAEVEEMKNAYEKRGKLMKSLLDNVKGFKCNTPQGAFYVFPDVSDFYGKKYEGKTIANSEDFSMFLLETANVAVVMGDAFGAPNCIRLSFATSEELIKKAIERIEDAVSKLS</sequence>
<protein>
    <recommendedName>
        <fullName evidence="6">Aminotransferase</fullName>
        <ecNumber evidence="6">2.6.1.-</ecNumber>
    </recommendedName>
</protein>
<evidence type="ECO:0000256" key="6">
    <source>
        <dbReference type="RuleBase" id="RU000481"/>
    </source>
</evidence>
<dbReference type="InterPro" id="IPR004839">
    <property type="entry name" value="Aminotransferase_I/II_large"/>
</dbReference>
<dbReference type="InterPro" id="IPR050596">
    <property type="entry name" value="AspAT/PAT-like"/>
</dbReference>
<evidence type="ECO:0000313" key="8">
    <source>
        <dbReference type="EMBL" id="AFM03290.1"/>
    </source>
</evidence>
<comment type="cofactor">
    <cofactor evidence="1 6">
        <name>pyridoxal 5'-phosphate</name>
        <dbReference type="ChEBI" id="CHEBI:597326"/>
    </cofactor>
</comment>
<dbReference type="CDD" id="cd00609">
    <property type="entry name" value="AAT_like"/>
    <property type="match status" value="1"/>
</dbReference>
<accession>I4AH55</accession>
<dbReference type="RefSeq" id="WP_014796748.1">
    <property type="nucleotide sequence ID" value="NC_018018.1"/>
</dbReference>
<dbReference type="EMBL" id="CP003345">
    <property type="protein sequence ID" value="AFM03290.1"/>
    <property type="molecule type" value="Genomic_DNA"/>
</dbReference>
<evidence type="ECO:0000256" key="4">
    <source>
        <dbReference type="ARBA" id="ARBA00022679"/>
    </source>
</evidence>
<dbReference type="Proteomes" id="UP000006054">
    <property type="component" value="Chromosome"/>
</dbReference>
<dbReference type="PANTHER" id="PTHR46383">
    <property type="entry name" value="ASPARTATE AMINOTRANSFERASE"/>
    <property type="match status" value="1"/>
</dbReference>
<evidence type="ECO:0000256" key="1">
    <source>
        <dbReference type="ARBA" id="ARBA00001933"/>
    </source>
</evidence>
<dbReference type="FunFam" id="3.40.640.10:FF:000033">
    <property type="entry name" value="Aspartate aminotransferase"/>
    <property type="match status" value="1"/>
</dbReference>
<keyword evidence="9" id="KW-1185">Reference proteome</keyword>
<reference evidence="9" key="1">
    <citation type="submission" date="2012-06" db="EMBL/GenBank/DDBJ databases">
        <title>The complete genome of Flexibacter litoralis DSM 6794.</title>
        <authorList>
            <person name="Lucas S."/>
            <person name="Copeland A."/>
            <person name="Lapidus A."/>
            <person name="Glavina del Rio T."/>
            <person name="Dalin E."/>
            <person name="Tice H."/>
            <person name="Bruce D."/>
            <person name="Goodwin L."/>
            <person name="Pitluck S."/>
            <person name="Peters L."/>
            <person name="Ovchinnikova G."/>
            <person name="Lu M."/>
            <person name="Kyrpides N."/>
            <person name="Mavromatis K."/>
            <person name="Ivanova N."/>
            <person name="Brettin T."/>
            <person name="Detter J.C."/>
            <person name="Han C."/>
            <person name="Larimer F."/>
            <person name="Land M."/>
            <person name="Hauser L."/>
            <person name="Markowitz V."/>
            <person name="Cheng J.-F."/>
            <person name="Hugenholtz P."/>
            <person name="Woyke T."/>
            <person name="Wu D."/>
            <person name="Spring S."/>
            <person name="Lang E."/>
            <person name="Kopitz M."/>
            <person name="Brambilla E."/>
            <person name="Klenk H.-P."/>
            <person name="Eisen J.A."/>
        </authorList>
    </citation>
    <scope>NUCLEOTIDE SEQUENCE [LARGE SCALE GENOMIC DNA]</scope>
    <source>
        <strain evidence="9">ATCC 23117 / DSM 6794 / NBRC 15988 / NCIMB 1366 / Sio-4</strain>
    </source>
</reference>
<gene>
    <name evidence="8" type="ordered locus">Fleli_0832</name>
</gene>